<sequence>MTAVSLIAALDLPANSRVDQRVPKKLLVENGAPTTSDKRQINDGIEEAQWLAALKPNTIGVPAYRDDAREYLEIAILNVKLRGKPQASRLAELIHRAVPYPVVLLLDTEHGLLLSLVHKRWAQNEADKVVLDGELVEIQLSPDHPSSSTEEAFTSSIALRLQPQGSLYALYQGWMDSIEAFLASKISGTFTEAGGPEKKAARRVALHRCRELDLEIAALQRSAAKETQIARQVAANLKIKALREERLQAVENL</sequence>
<reference evidence="1 2" key="1">
    <citation type="submission" date="2017-09" db="EMBL/GenBank/DDBJ databases">
        <authorList>
            <person name="Varghese N."/>
            <person name="Submissions S."/>
        </authorList>
    </citation>
    <scope>NUCLEOTIDE SEQUENCE [LARGE SCALE GENOMIC DNA]</scope>
    <source>
        <strain evidence="1 2">OK806</strain>
    </source>
</reference>
<proteinExistence type="predicted"/>
<evidence type="ECO:0000313" key="2">
    <source>
        <dbReference type="Proteomes" id="UP000219522"/>
    </source>
</evidence>
<name>A0A7Z7N400_9BURK</name>
<dbReference type="RefSeq" id="WP_097190303.1">
    <property type="nucleotide sequence ID" value="NZ_OCSU01000002.1"/>
</dbReference>
<evidence type="ECO:0000313" key="1">
    <source>
        <dbReference type="EMBL" id="SOE81310.1"/>
    </source>
</evidence>
<organism evidence="1 2">
    <name type="scientific">Caballeronia arationis</name>
    <dbReference type="NCBI Taxonomy" id="1777142"/>
    <lineage>
        <taxon>Bacteria</taxon>
        <taxon>Pseudomonadati</taxon>
        <taxon>Pseudomonadota</taxon>
        <taxon>Betaproteobacteria</taxon>
        <taxon>Burkholderiales</taxon>
        <taxon>Burkholderiaceae</taxon>
        <taxon>Caballeronia</taxon>
    </lineage>
</organism>
<evidence type="ECO:0008006" key="3">
    <source>
        <dbReference type="Google" id="ProtNLM"/>
    </source>
</evidence>
<comment type="caution">
    <text evidence="1">The sequence shown here is derived from an EMBL/GenBank/DDBJ whole genome shotgun (WGS) entry which is preliminary data.</text>
</comment>
<protein>
    <recommendedName>
        <fullName evidence="3">DUF4391 domain-containing protein</fullName>
    </recommendedName>
</protein>
<dbReference type="Pfam" id="PF14335">
    <property type="entry name" value="DUF4391"/>
    <property type="match status" value="1"/>
</dbReference>
<dbReference type="InterPro" id="IPR025503">
    <property type="entry name" value="DUF4391"/>
</dbReference>
<dbReference type="AlphaFoldDB" id="A0A7Z7N400"/>
<dbReference type="EMBL" id="OCSU01000002">
    <property type="protein sequence ID" value="SOE81310.1"/>
    <property type="molecule type" value="Genomic_DNA"/>
</dbReference>
<dbReference type="Proteomes" id="UP000219522">
    <property type="component" value="Unassembled WGS sequence"/>
</dbReference>
<accession>A0A7Z7N400</accession>
<gene>
    <name evidence="1" type="ORF">SAMN05446927_4588</name>
</gene>
<keyword evidence="2" id="KW-1185">Reference proteome</keyword>